<proteinExistence type="predicted"/>
<evidence type="ECO:0000313" key="1">
    <source>
        <dbReference type="EMBL" id="MFD1703286.1"/>
    </source>
</evidence>
<organism evidence="1 2">
    <name type="scientific">Methylopila henanensis</name>
    <dbReference type="NCBI Taxonomy" id="873516"/>
    <lineage>
        <taxon>Bacteria</taxon>
        <taxon>Pseudomonadati</taxon>
        <taxon>Pseudomonadota</taxon>
        <taxon>Alphaproteobacteria</taxon>
        <taxon>Hyphomicrobiales</taxon>
        <taxon>Methylopilaceae</taxon>
        <taxon>Methylopila</taxon>
    </lineage>
</organism>
<sequence length="126" mass="14496">MLYLDFGGSAQTIDKRRKRIVEDPRATISIYDVRWTFRRAGAPWICSETMSDEATPSIIAALKERPFKQVHFPSVVVARFEFASDLCLDVDLTDEWDAQSDIVAFRSETKKLSISPRGYIYDQSKR</sequence>
<reference evidence="2" key="1">
    <citation type="journal article" date="2019" name="Int. J. Syst. Evol. Microbiol.">
        <title>The Global Catalogue of Microorganisms (GCM) 10K type strain sequencing project: providing services to taxonomists for standard genome sequencing and annotation.</title>
        <authorList>
            <consortium name="The Broad Institute Genomics Platform"/>
            <consortium name="The Broad Institute Genome Sequencing Center for Infectious Disease"/>
            <person name="Wu L."/>
            <person name="Ma J."/>
        </authorList>
    </citation>
    <scope>NUCLEOTIDE SEQUENCE [LARGE SCALE GENOMIC DNA]</scope>
    <source>
        <strain evidence="2">KCTC 23707</strain>
    </source>
</reference>
<keyword evidence="2" id="KW-1185">Reference proteome</keyword>
<name>A0ABW4K9H4_9HYPH</name>
<evidence type="ECO:0000313" key="2">
    <source>
        <dbReference type="Proteomes" id="UP001597308"/>
    </source>
</evidence>
<gene>
    <name evidence="1" type="ORF">ACFSCV_09740</name>
</gene>
<protein>
    <submittedName>
        <fullName evidence="1">Uncharacterized protein</fullName>
    </submittedName>
</protein>
<comment type="caution">
    <text evidence="1">The sequence shown here is derived from an EMBL/GenBank/DDBJ whole genome shotgun (WGS) entry which is preliminary data.</text>
</comment>
<accession>A0ABW4K9H4</accession>
<dbReference type="Proteomes" id="UP001597308">
    <property type="component" value="Unassembled WGS sequence"/>
</dbReference>
<dbReference type="EMBL" id="JBHUER010000007">
    <property type="protein sequence ID" value="MFD1703286.1"/>
    <property type="molecule type" value="Genomic_DNA"/>
</dbReference>
<dbReference type="RefSeq" id="WP_378799353.1">
    <property type="nucleotide sequence ID" value="NZ_JBHUER010000007.1"/>
</dbReference>